<protein>
    <submittedName>
        <fullName evidence="1">Uncharacterized protein</fullName>
    </submittedName>
</protein>
<organism evidence="1 2">
    <name type="scientific">Dendryphion nanum</name>
    <dbReference type="NCBI Taxonomy" id="256645"/>
    <lineage>
        <taxon>Eukaryota</taxon>
        <taxon>Fungi</taxon>
        <taxon>Dikarya</taxon>
        <taxon>Ascomycota</taxon>
        <taxon>Pezizomycotina</taxon>
        <taxon>Dothideomycetes</taxon>
        <taxon>Pleosporomycetidae</taxon>
        <taxon>Pleosporales</taxon>
        <taxon>Torulaceae</taxon>
        <taxon>Dendryphion</taxon>
    </lineage>
</organism>
<sequence>MLFCFRPRLRCMSPLLSFFSKIWRARPFQVPTVWPAPCIEAPADTVDSTDSVDSVSRRASPASTPPLLVVSSNQFVCCGLFPARSPHPTLSALTALSPCPHGTTQLHSTAHVRCLIRVLKSLCESNALGLGALANQPNIGVKRVEVV</sequence>
<accession>A0A9P9DI26</accession>
<name>A0A9P9DI26_9PLEO</name>
<dbReference type="Proteomes" id="UP000700596">
    <property type="component" value="Unassembled WGS sequence"/>
</dbReference>
<gene>
    <name evidence="1" type="ORF">B0J11DRAFT_54888</name>
</gene>
<proteinExistence type="predicted"/>
<evidence type="ECO:0000313" key="1">
    <source>
        <dbReference type="EMBL" id="KAH7121020.1"/>
    </source>
</evidence>
<keyword evidence="2" id="KW-1185">Reference proteome</keyword>
<comment type="caution">
    <text evidence="1">The sequence shown here is derived from an EMBL/GenBank/DDBJ whole genome shotgun (WGS) entry which is preliminary data.</text>
</comment>
<dbReference type="AlphaFoldDB" id="A0A9P9DI26"/>
<dbReference type="EMBL" id="JAGMWT010000010">
    <property type="protein sequence ID" value="KAH7121020.1"/>
    <property type="molecule type" value="Genomic_DNA"/>
</dbReference>
<evidence type="ECO:0000313" key="2">
    <source>
        <dbReference type="Proteomes" id="UP000700596"/>
    </source>
</evidence>
<reference evidence="1" key="1">
    <citation type="journal article" date="2021" name="Nat. Commun.">
        <title>Genetic determinants of endophytism in the Arabidopsis root mycobiome.</title>
        <authorList>
            <person name="Mesny F."/>
            <person name="Miyauchi S."/>
            <person name="Thiergart T."/>
            <person name="Pickel B."/>
            <person name="Atanasova L."/>
            <person name="Karlsson M."/>
            <person name="Huettel B."/>
            <person name="Barry K.W."/>
            <person name="Haridas S."/>
            <person name="Chen C."/>
            <person name="Bauer D."/>
            <person name="Andreopoulos W."/>
            <person name="Pangilinan J."/>
            <person name="LaButti K."/>
            <person name="Riley R."/>
            <person name="Lipzen A."/>
            <person name="Clum A."/>
            <person name="Drula E."/>
            <person name="Henrissat B."/>
            <person name="Kohler A."/>
            <person name="Grigoriev I.V."/>
            <person name="Martin F.M."/>
            <person name="Hacquard S."/>
        </authorList>
    </citation>
    <scope>NUCLEOTIDE SEQUENCE</scope>
    <source>
        <strain evidence="1">MPI-CAGE-CH-0243</strain>
    </source>
</reference>